<sequence length="183" mass="21517">MQWYEPSGYSDWQYNKRGGAPNISKILFASLILIMCFVSYSTLSLVYRLENEINILEVFAGLVSVGYLGIHLFAWLNSKFDFITTKVEVQDTCIYRYNENSTDVNEPEIYLNEIQSCEFELVKWRKYEFYNCHMKLKPLRSKSRDYFEFGIQKGFFEKNQDKLQSTFNGSISAEKLMSAPMKD</sequence>
<dbReference type="Proteomes" id="UP000029868">
    <property type="component" value="Unassembled WGS sequence"/>
</dbReference>
<proteinExistence type="predicted"/>
<feature type="transmembrane region" description="Helical" evidence="1">
    <location>
        <begin position="53"/>
        <end position="76"/>
    </location>
</feature>
<reference evidence="2 3" key="1">
    <citation type="submission" date="2014-08" db="EMBL/GenBank/DDBJ databases">
        <title>Genomic and Phenotypic Diversity of Colwellia psychrerythraea strains from Disparate Marine Basins.</title>
        <authorList>
            <person name="Techtmann S.M."/>
            <person name="Stelling S.C."/>
            <person name="Utturkar S.M."/>
            <person name="Alshibli N."/>
            <person name="Harris A."/>
            <person name="Brown S.D."/>
            <person name="Hazen T.C."/>
        </authorList>
    </citation>
    <scope>NUCLEOTIDE SEQUENCE [LARGE SCALE GENOMIC DNA]</scope>
    <source>
        <strain evidence="2 3">GAB14E</strain>
    </source>
</reference>
<organism evidence="2 3">
    <name type="scientific">Colwellia psychrerythraea</name>
    <name type="common">Vibrio psychroerythus</name>
    <dbReference type="NCBI Taxonomy" id="28229"/>
    <lineage>
        <taxon>Bacteria</taxon>
        <taxon>Pseudomonadati</taxon>
        <taxon>Pseudomonadota</taxon>
        <taxon>Gammaproteobacteria</taxon>
        <taxon>Alteromonadales</taxon>
        <taxon>Colwelliaceae</taxon>
        <taxon>Colwellia</taxon>
    </lineage>
</organism>
<comment type="caution">
    <text evidence="2">The sequence shown here is derived from an EMBL/GenBank/DDBJ whole genome shotgun (WGS) entry which is preliminary data.</text>
</comment>
<accession>A0A099KTW7</accession>
<evidence type="ECO:0000313" key="3">
    <source>
        <dbReference type="Proteomes" id="UP000029868"/>
    </source>
</evidence>
<gene>
    <name evidence="2" type="ORF">GAB14E_2556</name>
</gene>
<dbReference type="EMBL" id="JQEC01000021">
    <property type="protein sequence ID" value="KGJ94001.1"/>
    <property type="molecule type" value="Genomic_DNA"/>
</dbReference>
<dbReference type="PATRIC" id="fig|28229.3.peg.2176"/>
<dbReference type="AlphaFoldDB" id="A0A099KTW7"/>
<evidence type="ECO:0000256" key="1">
    <source>
        <dbReference type="SAM" id="Phobius"/>
    </source>
</evidence>
<dbReference type="RefSeq" id="WP_033082194.1">
    <property type="nucleotide sequence ID" value="NZ_JQEC01000021.1"/>
</dbReference>
<keyword evidence="1" id="KW-1133">Transmembrane helix</keyword>
<protein>
    <submittedName>
        <fullName evidence="2">Uncharacterized protein</fullName>
    </submittedName>
</protein>
<evidence type="ECO:0000313" key="2">
    <source>
        <dbReference type="EMBL" id="KGJ94001.1"/>
    </source>
</evidence>
<keyword evidence="1" id="KW-0472">Membrane</keyword>
<name>A0A099KTW7_COLPS</name>
<keyword evidence="1" id="KW-0812">Transmembrane</keyword>
<feature type="transmembrane region" description="Helical" evidence="1">
    <location>
        <begin position="26"/>
        <end position="47"/>
    </location>
</feature>